<dbReference type="InterPro" id="IPR027417">
    <property type="entry name" value="P-loop_NTPase"/>
</dbReference>
<gene>
    <name evidence="2" type="ORF">SPHI_15760</name>
</gene>
<accession>A0A1V2EUK3</accession>
<reference evidence="2 3" key="1">
    <citation type="submission" date="2016-11" db="EMBL/GenBank/DDBJ databases">
        <title>Genome sequence of Sphingomonas jeddahensis G39.</title>
        <authorList>
            <person name="Poehlein A."/>
            <person name="Wuebbeler J.H."/>
            <person name="Steinbuechel A."/>
            <person name="Daniel R."/>
        </authorList>
    </citation>
    <scope>NUCLEOTIDE SEQUENCE [LARGE SCALE GENOMIC DNA]</scope>
    <source>
        <strain evidence="2 3">G39</strain>
    </source>
</reference>
<proteinExistence type="predicted"/>
<dbReference type="EMBL" id="MPSB01000005">
    <property type="protein sequence ID" value="ONF96346.1"/>
    <property type="molecule type" value="Genomic_DNA"/>
</dbReference>
<name>A0A1V2EUK3_9SPHN</name>
<dbReference type="Gene3D" id="3.40.50.300">
    <property type="entry name" value="P-loop containing nucleotide triphosphate hydrolases"/>
    <property type="match status" value="1"/>
</dbReference>
<dbReference type="CDD" id="cd02042">
    <property type="entry name" value="ParAB_family"/>
    <property type="match status" value="1"/>
</dbReference>
<sequence length="83" mass="8888">MRILAIASQKSGSGKTTLSEHLAVQAHRVGPSAVVLMDIDPQGSRSDWWNERTDVFPATFPEVEALAAQLPPSVTQDLSGTKS</sequence>
<evidence type="ECO:0000313" key="3">
    <source>
        <dbReference type="Proteomes" id="UP000188729"/>
    </source>
</evidence>
<dbReference type="SUPFAM" id="SSF52540">
    <property type="entry name" value="P-loop containing nucleoside triphosphate hydrolases"/>
    <property type="match status" value="1"/>
</dbReference>
<dbReference type="Proteomes" id="UP000188729">
    <property type="component" value="Unassembled WGS sequence"/>
</dbReference>
<dbReference type="AlphaFoldDB" id="A0A1V2EUK3"/>
<dbReference type="OrthoDB" id="9804460at2"/>
<dbReference type="Pfam" id="PF01656">
    <property type="entry name" value="CbiA"/>
    <property type="match status" value="1"/>
</dbReference>
<comment type="caution">
    <text evidence="2">The sequence shown here is derived from an EMBL/GenBank/DDBJ whole genome shotgun (WGS) entry which is preliminary data.</text>
</comment>
<dbReference type="STRING" id="1915074.SPHI_15760"/>
<dbReference type="RefSeq" id="WP_083719887.1">
    <property type="nucleotide sequence ID" value="NZ_MPSB01000005.1"/>
</dbReference>
<protein>
    <submittedName>
        <fullName evidence="2">CobQ/CobB/MinD/ParA nucleotide binding domain protein</fullName>
    </submittedName>
</protein>
<dbReference type="InterPro" id="IPR002586">
    <property type="entry name" value="CobQ/CobB/MinD/ParA_Nub-bd_dom"/>
</dbReference>
<evidence type="ECO:0000313" key="2">
    <source>
        <dbReference type="EMBL" id="ONF96346.1"/>
    </source>
</evidence>
<organism evidence="2 3">
    <name type="scientific">Sphingomonas jeddahensis</name>
    <dbReference type="NCBI Taxonomy" id="1915074"/>
    <lineage>
        <taxon>Bacteria</taxon>
        <taxon>Pseudomonadati</taxon>
        <taxon>Pseudomonadota</taxon>
        <taxon>Alphaproteobacteria</taxon>
        <taxon>Sphingomonadales</taxon>
        <taxon>Sphingomonadaceae</taxon>
        <taxon>Sphingomonas</taxon>
    </lineage>
</organism>
<evidence type="ECO:0000259" key="1">
    <source>
        <dbReference type="Pfam" id="PF01656"/>
    </source>
</evidence>
<keyword evidence="3" id="KW-1185">Reference proteome</keyword>
<feature type="domain" description="CobQ/CobB/MinD/ParA nucleotide binding" evidence="1">
    <location>
        <begin position="4"/>
        <end position="47"/>
    </location>
</feature>